<evidence type="ECO:0000313" key="3">
    <source>
        <dbReference type="Proteomes" id="UP000759537"/>
    </source>
</evidence>
<feature type="compositionally biased region" description="Polar residues" evidence="1">
    <location>
        <begin position="219"/>
        <end position="237"/>
    </location>
</feature>
<feature type="compositionally biased region" description="Acidic residues" evidence="1">
    <location>
        <begin position="631"/>
        <end position="646"/>
    </location>
</feature>
<sequence>MADRITRASNANAHPGIVDRNPTRRTREEVLVKKEAKATAKARTAMERNAAIKRIAAFEKAKKRKAMDVDQDANDPGDLFVQARVRKTRKRPDTVDEDPANTPANKMKGDGARAAITAVEHNEEALLDADVMLTEGLNESGSTASMDEGENREMDEETQSERELEDEEPDTSIRVKKAEKKQKQGFLVREQISAAVAAIPDDPFGTAKTKGRVGLNVTSRVGTIQTPGPQSKRSLASRTPFGLKPNWQSTRSIQSPANVLQGSQDQAATLDPESDSDSNTPTPSRPSTFSHMHSRAAMTEPDDTPAYSYGGFMPESTELERFELEGGKNVSESLKYKSITKIQEIHAAPSPHITNWSMPMPKKRLVSYDHLPTAMKDRFKKKVIPLSLETTSALKPWAIPDDNAIVDIWNLIYDPDQQIEGGDLECQRFQVVKTLVKRAISAWLHRFAETAEKALVAEFTRRGLNTKGERAQLVRFLLGNIEDLSDKKRPFLWETVYDNPSARQEGIFQGRLVGRTFMEHLHIINAIEPDERVKEPPVGALILAIQAVHRALLYSISGEFELPSDRKSSEFSKNNWGDYTLITPRGDRIVKRSSVFLKAIKNLKDQQWVDIFKVAMSFRATAKQPSKAEKDEEEPLSETDSDEYDELGGRAPTIEFYERNLSMIAA</sequence>
<dbReference type="Proteomes" id="UP000759537">
    <property type="component" value="Unassembled WGS sequence"/>
</dbReference>
<evidence type="ECO:0000256" key="1">
    <source>
        <dbReference type="SAM" id="MobiDB-lite"/>
    </source>
</evidence>
<feature type="compositionally biased region" description="Basic and acidic residues" evidence="1">
    <location>
        <begin position="21"/>
        <end position="36"/>
    </location>
</feature>
<gene>
    <name evidence="2" type="ORF">DFH94DRAFT_697615</name>
</gene>
<proteinExistence type="predicted"/>
<feature type="region of interest" description="Disordered" evidence="1">
    <location>
        <begin position="139"/>
        <end position="184"/>
    </location>
</feature>
<accession>A0A9P5JXB3</accession>
<feature type="region of interest" description="Disordered" evidence="1">
    <location>
        <begin position="623"/>
        <end position="651"/>
    </location>
</feature>
<feature type="region of interest" description="Disordered" evidence="1">
    <location>
        <begin position="1"/>
        <end position="36"/>
    </location>
</feature>
<keyword evidence="3" id="KW-1185">Reference proteome</keyword>
<organism evidence="2 3">
    <name type="scientific">Russula ochroleuca</name>
    <dbReference type="NCBI Taxonomy" id="152965"/>
    <lineage>
        <taxon>Eukaryota</taxon>
        <taxon>Fungi</taxon>
        <taxon>Dikarya</taxon>
        <taxon>Basidiomycota</taxon>
        <taxon>Agaricomycotina</taxon>
        <taxon>Agaricomycetes</taxon>
        <taxon>Russulales</taxon>
        <taxon>Russulaceae</taxon>
        <taxon>Russula</taxon>
    </lineage>
</organism>
<evidence type="ECO:0000313" key="2">
    <source>
        <dbReference type="EMBL" id="KAF8468604.1"/>
    </source>
</evidence>
<feature type="region of interest" description="Disordered" evidence="1">
    <location>
        <begin position="219"/>
        <end position="294"/>
    </location>
</feature>
<comment type="caution">
    <text evidence="2">The sequence shown here is derived from an EMBL/GenBank/DDBJ whole genome shotgun (WGS) entry which is preliminary data.</text>
</comment>
<reference evidence="2" key="2">
    <citation type="journal article" date="2020" name="Nat. Commun.">
        <title>Large-scale genome sequencing of mycorrhizal fungi provides insights into the early evolution of symbiotic traits.</title>
        <authorList>
            <person name="Miyauchi S."/>
            <person name="Kiss E."/>
            <person name="Kuo A."/>
            <person name="Drula E."/>
            <person name="Kohler A."/>
            <person name="Sanchez-Garcia M."/>
            <person name="Morin E."/>
            <person name="Andreopoulos B."/>
            <person name="Barry K.W."/>
            <person name="Bonito G."/>
            <person name="Buee M."/>
            <person name="Carver A."/>
            <person name="Chen C."/>
            <person name="Cichocki N."/>
            <person name="Clum A."/>
            <person name="Culley D."/>
            <person name="Crous P.W."/>
            <person name="Fauchery L."/>
            <person name="Girlanda M."/>
            <person name="Hayes R.D."/>
            <person name="Keri Z."/>
            <person name="LaButti K."/>
            <person name="Lipzen A."/>
            <person name="Lombard V."/>
            <person name="Magnuson J."/>
            <person name="Maillard F."/>
            <person name="Murat C."/>
            <person name="Nolan M."/>
            <person name="Ohm R.A."/>
            <person name="Pangilinan J."/>
            <person name="Pereira M.F."/>
            <person name="Perotto S."/>
            <person name="Peter M."/>
            <person name="Pfister S."/>
            <person name="Riley R."/>
            <person name="Sitrit Y."/>
            <person name="Stielow J.B."/>
            <person name="Szollosi G."/>
            <person name="Zifcakova L."/>
            <person name="Stursova M."/>
            <person name="Spatafora J.W."/>
            <person name="Tedersoo L."/>
            <person name="Vaario L.M."/>
            <person name="Yamada A."/>
            <person name="Yan M."/>
            <person name="Wang P."/>
            <person name="Xu J."/>
            <person name="Bruns T."/>
            <person name="Baldrian P."/>
            <person name="Vilgalys R."/>
            <person name="Dunand C."/>
            <person name="Henrissat B."/>
            <person name="Grigoriev I.V."/>
            <person name="Hibbett D."/>
            <person name="Nagy L.G."/>
            <person name="Martin F.M."/>
        </authorList>
    </citation>
    <scope>NUCLEOTIDE SEQUENCE</scope>
    <source>
        <strain evidence="2">Prilba</strain>
    </source>
</reference>
<protein>
    <submittedName>
        <fullName evidence="2">Uncharacterized protein</fullName>
    </submittedName>
</protein>
<feature type="region of interest" description="Disordered" evidence="1">
    <location>
        <begin position="63"/>
        <end position="110"/>
    </location>
</feature>
<dbReference type="EMBL" id="WHVB01000031">
    <property type="protein sequence ID" value="KAF8468604.1"/>
    <property type="molecule type" value="Genomic_DNA"/>
</dbReference>
<feature type="compositionally biased region" description="Acidic residues" evidence="1">
    <location>
        <begin position="147"/>
        <end position="170"/>
    </location>
</feature>
<feature type="compositionally biased region" description="Polar residues" evidence="1">
    <location>
        <begin position="277"/>
        <end position="291"/>
    </location>
</feature>
<reference evidence="2" key="1">
    <citation type="submission" date="2019-10" db="EMBL/GenBank/DDBJ databases">
        <authorList>
            <consortium name="DOE Joint Genome Institute"/>
            <person name="Kuo A."/>
            <person name="Miyauchi S."/>
            <person name="Kiss E."/>
            <person name="Drula E."/>
            <person name="Kohler A."/>
            <person name="Sanchez-Garcia M."/>
            <person name="Andreopoulos B."/>
            <person name="Barry K.W."/>
            <person name="Bonito G."/>
            <person name="Buee M."/>
            <person name="Carver A."/>
            <person name="Chen C."/>
            <person name="Cichocki N."/>
            <person name="Clum A."/>
            <person name="Culley D."/>
            <person name="Crous P.W."/>
            <person name="Fauchery L."/>
            <person name="Girlanda M."/>
            <person name="Hayes R."/>
            <person name="Keri Z."/>
            <person name="LaButti K."/>
            <person name="Lipzen A."/>
            <person name="Lombard V."/>
            <person name="Magnuson J."/>
            <person name="Maillard F."/>
            <person name="Morin E."/>
            <person name="Murat C."/>
            <person name="Nolan M."/>
            <person name="Ohm R."/>
            <person name="Pangilinan J."/>
            <person name="Pereira M."/>
            <person name="Perotto S."/>
            <person name="Peter M."/>
            <person name="Riley R."/>
            <person name="Sitrit Y."/>
            <person name="Stielow B."/>
            <person name="Szollosi G."/>
            <person name="Zifcakova L."/>
            <person name="Stursova M."/>
            <person name="Spatafora J.W."/>
            <person name="Tedersoo L."/>
            <person name="Vaario L.-M."/>
            <person name="Yamada A."/>
            <person name="Yan M."/>
            <person name="Wang P."/>
            <person name="Xu J."/>
            <person name="Bruns T."/>
            <person name="Baldrian P."/>
            <person name="Vilgalys R."/>
            <person name="Henrissat B."/>
            <person name="Grigoriev I.V."/>
            <person name="Hibbett D."/>
            <person name="Nagy L.G."/>
            <person name="Martin F.M."/>
        </authorList>
    </citation>
    <scope>NUCLEOTIDE SEQUENCE</scope>
    <source>
        <strain evidence="2">Prilba</strain>
    </source>
</reference>
<dbReference type="AlphaFoldDB" id="A0A9P5JXB3"/>
<feature type="compositionally biased region" description="Polar residues" evidence="1">
    <location>
        <begin position="246"/>
        <end position="267"/>
    </location>
</feature>
<name>A0A9P5JXB3_9AGAM</name>
<dbReference type="OrthoDB" id="3237371at2759"/>